<feature type="compositionally biased region" description="Acidic residues" evidence="1">
    <location>
        <begin position="522"/>
        <end position="539"/>
    </location>
</feature>
<dbReference type="InterPro" id="IPR007180">
    <property type="entry name" value="DUF382"/>
</dbReference>
<dbReference type="Pfam" id="PF04046">
    <property type="entry name" value="PSP"/>
    <property type="match status" value="1"/>
</dbReference>
<feature type="region of interest" description="Disordered" evidence="1">
    <location>
        <begin position="1"/>
        <end position="50"/>
    </location>
</feature>
<feature type="region of interest" description="Disordered" evidence="1">
    <location>
        <begin position="521"/>
        <end position="567"/>
    </location>
</feature>
<dbReference type="InterPro" id="IPR006568">
    <property type="entry name" value="PSP_pro-rich"/>
</dbReference>
<feature type="compositionally biased region" description="Basic and acidic residues" evidence="1">
    <location>
        <begin position="158"/>
        <end position="174"/>
    </location>
</feature>
<reference evidence="3" key="2">
    <citation type="submission" date="2021-08" db="EMBL/GenBank/DDBJ databases">
        <authorList>
            <person name="Eriksson T."/>
        </authorList>
    </citation>
    <scope>NUCLEOTIDE SEQUENCE</scope>
    <source>
        <strain evidence="3">Stoneville</strain>
        <tissue evidence="3">Whole head</tissue>
    </source>
</reference>
<keyword evidence="4" id="KW-1185">Reference proteome</keyword>
<feature type="region of interest" description="Disordered" evidence="1">
    <location>
        <begin position="813"/>
        <end position="858"/>
    </location>
</feature>
<name>A0A8J6HKV6_TENMO</name>
<dbReference type="AlphaFoldDB" id="A0A8J6HKV6"/>
<evidence type="ECO:0000313" key="4">
    <source>
        <dbReference type="Proteomes" id="UP000719412"/>
    </source>
</evidence>
<feature type="region of interest" description="Disordered" evidence="1">
    <location>
        <begin position="1118"/>
        <end position="1140"/>
    </location>
</feature>
<comment type="caution">
    <text evidence="3">The sequence shown here is derived from an EMBL/GenBank/DDBJ whole genome shotgun (WGS) entry which is preliminary data.</text>
</comment>
<feature type="region of interest" description="Disordered" evidence="1">
    <location>
        <begin position="126"/>
        <end position="179"/>
    </location>
</feature>
<dbReference type="PANTHER" id="PTHR12785">
    <property type="entry name" value="SPLICING FACTOR 3B"/>
    <property type="match status" value="1"/>
</dbReference>
<feature type="region of interest" description="Disordered" evidence="1">
    <location>
        <begin position="961"/>
        <end position="990"/>
    </location>
</feature>
<dbReference type="SMART" id="SM00581">
    <property type="entry name" value="PSP"/>
    <property type="match status" value="1"/>
</dbReference>
<dbReference type="PANTHER" id="PTHR12785:SF6">
    <property type="entry name" value="SPLICING FACTOR 3B SUBUNIT 2"/>
    <property type="match status" value="1"/>
</dbReference>
<feature type="compositionally biased region" description="Polar residues" evidence="1">
    <location>
        <begin position="974"/>
        <end position="990"/>
    </location>
</feature>
<feature type="region of interest" description="Disordered" evidence="1">
    <location>
        <begin position="1016"/>
        <end position="1043"/>
    </location>
</feature>
<evidence type="ECO:0000256" key="1">
    <source>
        <dbReference type="SAM" id="MobiDB-lite"/>
    </source>
</evidence>
<gene>
    <name evidence="3" type="ORF">GEV33_006277</name>
</gene>
<feature type="domain" description="PSP proline-rich" evidence="2">
    <location>
        <begin position="412"/>
        <end position="470"/>
    </location>
</feature>
<feature type="compositionally biased region" description="Polar residues" evidence="1">
    <location>
        <begin position="39"/>
        <end position="50"/>
    </location>
</feature>
<accession>A0A8J6HKV6</accession>
<proteinExistence type="predicted"/>
<protein>
    <recommendedName>
        <fullName evidence="2">PSP proline-rich domain-containing protein</fullName>
    </recommendedName>
</protein>
<dbReference type="GO" id="GO:0005689">
    <property type="term" value="C:U12-type spliceosomal complex"/>
    <property type="evidence" value="ECO:0007669"/>
    <property type="project" value="TreeGrafter"/>
</dbReference>
<dbReference type="Proteomes" id="UP000719412">
    <property type="component" value="Unassembled WGS sequence"/>
</dbReference>
<reference evidence="3" key="1">
    <citation type="journal article" date="2020" name="J Insects Food Feed">
        <title>The yellow mealworm (Tenebrio molitor) genome: a resource for the emerging insects as food and feed industry.</title>
        <authorList>
            <person name="Eriksson T."/>
            <person name="Andere A."/>
            <person name="Kelstrup H."/>
            <person name="Emery V."/>
            <person name="Picard C."/>
        </authorList>
    </citation>
    <scope>NUCLEOTIDE SEQUENCE</scope>
    <source>
        <strain evidence="3">Stoneville</strain>
        <tissue evidence="3">Whole head</tissue>
    </source>
</reference>
<feature type="compositionally biased region" description="Polar residues" evidence="1">
    <location>
        <begin position="1027"/>
        <end position="1041"/>
    </location>
</feature>
<dbReference type="Pfam" id="PF04037">
    <property type="entry name" value="DUF382"/>
    <property type="match status" value="1"/>
</dbReference>
<evidence type="ECO:0000259" key="2">
    <source>
        <dbReference type="SMART" id="SM00581"/>
    </source>
</evidence>
<feature type="compositionally biased region" description="Low complexity" evidence="1">
    <location>
        <begin position="829"/>
        <end position="843"/>
    </location>
</feature>
<dbReference type="InterPro" id="IPR052584">
    <property type="entry name" value="U2_snRNP_Complex_Component"/>
</dbReference>
<sequence>MNSDQLQTQEAAQEHVISHQEGVFGPPGTQGWSNEEYGTGQNVASNTMNEKQLPSLLSLKVDPPDQMIEPPTEVVLPQVLEEVLALKNQRALELESDETDSTVLQQLQQLQPPNREVLWERDDNIEPAVENEEDNQGKDNNKISKNKKKKKRKKNKKNRENEEKQSENDKKDEQAETDADVEVEYVQETISLHELAPQYRQFYSIFESFKISDQKQDIPPPILATPTSLSSKSILNTLGDHFQEEMEDTEDKKIDDKSKMSKRKLKKLTRLSVAELKQLVSRPDVVEMHDVTARDPKLLVQLKAHRNTVQVPRHWCFKRKYLQGKRGIEKPPFNLPDFIKRTGIMEMRASLQDKDESKTLKAKMREKTRPKLGKIDIDYQKLHDAFFKWQTKPKMTIHGDLYYEGKEFETRLKEKKPGDLSEELRTALGMPVGPNANKVPPPWLIAMQRYGPPPSYPNLKIPGLNAPIPEGCAFGYHAGGWGKPPVDENGKPLYGDVFGTNVSNIDDIGEDPSVDRTLWGELESESEEESEEEEEDEDDKQNAADDSGLVTPAEGLVTPSGLTSVPAGMETPEAIELRKKKIESEMEQSEGPMLYHIIPEKRNERIGNSMMGSSHVYDMSNVGAVPVAARKAGDKEGMVELALDPSELDMDSDAMAVRYEQQMRENQSQLQKEDLSDMLAEHVAKQKKVRTVVRTTIDNSSYHDQSSSDQSFRATSLYGPELYKKRYEMHISDSRQSSNTILTKCSKMTEEKHKRHGMNGNADGHVKDEPLKTNYVQGGRLKFFKDGKFILELERAREGERVSWVSVPRKTFWPPQGTAASTPTYRQESSASLSDDNSSIQSSPWQRDHSWKQSSPRRNQSKEMVFYFWRPKHKRTNSTIRKCRRPYFTNSETEVRVVCSERTSKDGVTSNNCKSRSVRASLLVIVQNLLDKTSMVGGGVRADVVVSPRKRFLREMEKDKVQVEDGCQKRSRNKTPQNQSTTKIGSPISANGATEDVKLTRNCSYSITSLLAEDRNVRRSPSNSPSHFNNTVTQPQYCSPSSEDRWYSESVDRLRSIELSQADKRGYLPYPHSSYLPHYMYPYTLPPYYGPGVYGRGYMMPPVYHAPPMPIAIRHDTPSCSWATDPPRDSEHRDDNITGV</sequence>
<evidence type="ECO:0000313" key="3">
    <source>
        <dbReference type="EMBL" id="KAH0816514.1"/>
    </source>
</evidence>
<feature type="compositionally biased region" description="Basic and acidic residues" evidence="1">
    <location>
        <begin position="1126"/>
        <end position="1140"/>
    </location>
</feature>
<organism evidence="3 4">
    <name type="scientific">Tenebrio molitor</name>
    <name type="common">Yellow mealworm beetle</name>
    <dbReference type="NCBI Taxonomy" id="7067"/>
    <lineage>
        <taxon>Eukaryota</taxon>
        <taxon>Metazoa</taxon>
        <taxon>Ecdysozoa</taxon>
        <taxon>Arthropoda</taxon>
        <taxon>Hexapoda</taxon>
        <taxon>Insecta</taxon>
        <taxon>Pterygota</taxon>
        <taxon>Neoptera</taxon>
        <taxon>Endopterygota</taxon>
        <taxon>Coleoptera</taxon>
        <taxon>Polyphaga</taxon>
        <taxon>Cucujiformia</taxon>
        <taxon>Tenebrionidae</taxon>
        <taxon>Tenebrio</taxon>
    </lineage>
</organism>
<feature type="compositionally biased region" description="Polar residues" evidence="1">
    <location>
        <begin position="818"/>
        <end position="828"/>
    </location>
</feature>
<feature type="compositionally biased region" description="Polar residues" evidence="1">
    <location>
        <begin position="1"/>
        <end position="11"/>
    </location>
</feature>
<dbReference type="EMBL" id="JABDTM020021416">
    <property type="protein sequence ID" value="KAH0816514.1"/>
    <property type="molecule type" value="Genomic_DNA"/>
</dbReference>
<feature type="compositionally biased region" description="Basic residues" evidence="1">
    <location>
        <begin position="144"/>
        <end position="157"/>
    </location>
</feature>